<protein>
    <submittedName>
        <fullName evidence="1">Uncharacterized protein</fullName>
    </submittedName>
</protein>
<reference evidence="1 2" key="1">
    <citation type="submission" date="2021-05" db="EMBL/GenBank/DDBJ databases">
        <title>Genome Assembly of Synthetic Allotetraploid Brassica napus Reveals Homoeologous Exchanges between Subgenomes.</title>
        <authorList>
            <person name="Davis J.T."/>
        </authorList>
    </citation>
    <scope>NUCLEOTIDE SEQUENCE [LARGE SCALE GENOMIC DNA]</scope>
    <source>
        <strain evidence="2">cv. Da-Ae</strain>
        <tissue evidence="1">Seedling</tissue>
    </source>
</reference>
<sequence length="78" mass="9245">MIAIKRHVSKRRSTFFLRSQKRGATELRYQRSRTSEVTAQTKHPSQKFKSRSLVWWIDGLERIFQLSSINPTYSSFPV</sequence>
<keyword evidence="2" id="KW-1185">Reference proteome</keyword>
<dbReference type="EMBL" id="JAGKQM010000014">
    <property type="protein sequence ID" value="KAH0885172.1"/>
    <property type="molecule type" value="Genomic_DNA"/>
</dbReference>
<proteinExistence type="predicted"/>
<dbReference type="Proteomes" id="UP000824890">
    <property type="component" value="Unassembled WGS sequence"/>
</dbReference>
<comment type="caution">
    <text evidence="1">The sequence shown here is derived from an EMBL/GenBank/DDBJ whole genome shotgun (WGS) entry which is preliminary data.</text>
</comment>
<name>A0ABQ7ZYN0_BRANA</name>
<gene>
    <name evidence="1" type="ORF">HID58_061268</name>
</gene>
<accession>A0ABQ7ZYN0</accession>
<organism evidence="1 2">
    <name type="scientific">Brassica napus</name>
    <name type="common">Rape</name>
    <dbReference type="NCBI Taxonomy" id="3708"/>
    <lineage>
        <taxon>Eukaryota</taxon>
        <taxon>Viridiplantae</taxon>
        <taxon>Streptophyta</taxon>
        <taxon>Embryophyta</taxon>
        <taxon>Tracheophyta</taxon>
        <taxon>Spermatophyta</taxon>
        <taxon>Magnoliopsida</taxon>
        <taxon>eudicotyledons</taxon>
        <taxon>Gunneridae</taxon>
        <taxon>Pentapetalae</taxon>
        <taxon>rosids</taxon>
        <taxon>malvids</taxon>
        <taxon>Brassicales</taxon>
        <taxon>Brassicaceae</taxon>
        <taxon>Brassiceae</taxon>
        <taxon>Brassica</taxon>
    </lineage>
</organism>
<evidence type="ECO:0000313" key="2">
    <source>
        <dbReference type="Proteomes" id="UP000824890"/>
    </source>
</evidence>
<evidence type="ECO:0000313" key="1">
    <source>
        <dbReference type="EMBL" id="KAH0885172.1"/>
    </source>
</evidence>